<dbReference type="GO" id="GO:0032259">
    <property type="term" value="P:methylation"/>
    <property type="evidence" value="ECO:0007669"/>
    <property type="project" value="UniProtKB-KW"/>
</dbReference>
<evidence type="ECO:0000313" key="2">
    <source>
        <dbReference type="Proteomes" id="UP000037425"/>
    </source>
</evidence>
<accession>A0A0L8BLA8</accession>
<sequence>MDVGSSVPAEAVFEPLLQFEMEMGTFLSEWQHCDHLSTYLARMISHNRADPVRHSNFFSSALNELLEVSFRGGSSSGHIGLAIYRNGPTERVQITFPCPPGQIPFYREAVSKIDRSDAHSRYLDAISTDMAPSRESILLDLAINFDASIRIEENTSPAVTLIVDLPLEGLVS</sequence>
<dbReference type="RefSeq" id="WP_053251309.1">
    <property type="nucleotide sequence ID" value="NZ_LGAP01000020.1"/>
</dbReference>
<comment type="caution">
    <text evidence="1">The sequence shown here is derived from an EMBL/GenBank/DDBJ whole genome shotgun (WGS) entry which is preliminary data.</text>
</comment>
<dbReference type="AlphaFoldDB" id="A0A0L8BLA8"/>
<gene>
    <name evidence="1" type="ORF">AC244_23960</name>
</gene>
<keyword evidence="1" id="KW-0808">Transferase</keyword>
<evidence type="ECO:0000313" key="1">
    <source>
        <dbReference type="EMBL" id="KOF15363.1"/>
    </source>
</evidence>
<dbReference type="EMBL" id="LGAP01000020">
    <property type="protein sequence ID" value="KOF15363.1"/>
    <property type="molecule type" value="Genomic_DNA"/>
</dbReference>
<dbReference type="OrthoDB" id="7676982at2"/>
<organism evidence="1 2">
    <name type="scientific">Ensifer adhaerens</name>
    <name type="common">Sinorhizobium morelense</name>
    <dbReference type="NCBI Taxonomy" id="106592"/>
    <lineage>
        <taxon>Bacteria</taxon>
        <taxon>Pseudomonadati</taxon>
        <taxon>Pseudomonadota</taxon>
        <taxon>Alphaproteobacteria</taxon>
        <taxon>Hyphomicrobiales</taxon>
        <taxon>Rhizobiaceae</taxon>
        <taxon>Sinorhizobium/Ensifer group</taxon>
        <taxon>Ensifer</taxon>
    </lineage>
</organism>
<keyword evidence="1" id="KW-0830">Ubiquinone</keyword>
<dbReference type="PATRIC" id="fig|106592.7.peg.3520"/>
<proteinExistence type="predicted"/>
<dbReference type="GO" id="GO:0008168">
    <property type="term" value="F:methyltransferase activity"/>
    <property type="evidence" value="ECO:0007669"/>
    <property type="project" value="UniProtKB-KW"/>
</dbReference>
<name>A0A0L8BLA8_ENSAD</name>
<dbReference type="Proteomes" id="UP000037425">
    <property type="component" value="Unassembled WGS sequence"/>
</dbReference>
<protein>
    <submittedName>
        <fullName evidence="1">Ubiquinone biosynthesis methyltransferase UbiE</fullName>
    </submittedName>
</protein>
<keyword evidence="1" id="KW-0489">Methyltransferase</keyword>
<reference evidence="2" key="1">
    <citation type="submission" date="2015-07" db="EMBL/GenBank/DDBJ databases">
        <title>Whole genome sequence of an Ensifer adhaerens strain isolated from a cave pool in the Wind Cave National Park.</title>
        <authorList>
            <person name="Eng W.W.H."/>
            <person name="Gan H.M."/>
            <person name="Barton H.A."/>
            <person name="Savka M.A."/>
        </authorList>
    </citation>
    <scope>NUCLEOTIDE SEQUENCE [LARGE SCALE GENOMIC DNA]</scope>
    <source>
        <strain evidence="2">SD006</strain>
    </source>
</reference>